<proteinExistence type="predicted"/>
<accession>A0A2A6RMI0</accession>
<dbReference type="EMBL" id="NQWI01000015">
    <property type="protein sequence ID" value="PDW04126.1"/>
    <property type="molecule type" value="Genomic_DNA"/>
</dbReference>
<reference evidence="2" key="1">
    <citation type="submission" date="2017-08" db="EMBL/GenBank/DDBJ databases">
        <authorList>
            <person name="Grouzdev D.S."/>
            <person name="Gaisin V.A."/>
            <person name="Rysina M.S."/>
            <person name="Gorlenko V.M."/>
        </authorList>
    </citation>
    <scope>NUCLEOTIDE SEQUENCE [LARGE SCALE GENOMIC DNA]</scope>
    <source>
        <strain evidence="2">Kir15-3F</strain>
    </source>
</reference>
<dbReference type="AlphaFoldDB" id="A0A2A6RMI0"/>
<evidence type="ECO:0000313" key="2">
    <source>
        <dbReference type="Proteomes" id="UP000220527"/>
    </source>
</evidence>
<sequence length="82" mass="9260">MVLLEPRNGPARLVVVVALLFGQYFVECGVDQLERRADAHGGAVRLQDRVVARVDRHARANRGLGEVYRRDVGALERPQRIR</sequence>
<dbReference type="Proteomes" id="UP000220527">
    <property type="component" value="Unassembled WGS sequence"/>
</dbReference>
<evidence type="ECO:0000313" key="1">
    <source>
        <dbReference type="EMBL" id="PDW04126.1"/>
    </source>
</evidence>
<protein>
    <submittedName>
        <fullName evidence="1">Uncharacterized protein</fullName>
    </submittedName>
</protein>
<keyword evidence="2" id="KW-1185">Reference proteome</keyword>
<name>A0A2A6RMI0_9CHLR</name>
<comment type="caution">
    <text evidence="1">The sequence shown here is derived from an EMBL/GenBank/DDBJ whole genome shotgun (WGS) entry which is preliminary data.</text>
</comment>
<organism evidence="1 2">
    <name type="scientific">Candidatus Viridilinea mediisalina</name>
    <dbReference type="NCBI Taxonomy" id="2024553"/>
    <lineage>
        <taxon>Bacteria</taxon>
        <taxon>Bacillati</taxon>
        <taxon>Chloroflexota</taxon>
        <taxon>Chloroflexia</taxon>
        <taxon>Chloroflexales</taxon>
        <taxon>Chloroflexineae</taxon>
        <taxon>Oscillochloridaceae</taxon>
        <taxon>Candidatus Viridilinea</taxon>
    </lineage>
</organism>
<gene>
    <name evidence="1" type="ORF">CJ255_05390</name>
</gene>